<dbReference type="FunFam" id="3.30.70.330:FF:000962">
    <property type="entry name" value="RBMX2 ortholog"/>
    <property type="match status" value="1"/>
</dbReference>
<feature type="domain" description="RRM" evidence="4">
    <location>
        <begin position="36"/>
        <end position="114"/>
    </location>
</feature>
<dbReference type="GO" id="GO:0000398">
    <property type="term" value="P:mRNA splicing, via spliceosome"/>
    <property type="evidence" value="ECO:0007669"/>
    <property type="project" value="InterPro"/>
</dbReference>
<proteinExistence type="predicted"/>
<evidence type="ECO:0000313" key="6">
    <source>
        <dbReference type="Proteomes" id="UP000887013"/>
    </source>
</evidence>
<dbReference type="PROSITE" id="PS50102">
    <property type="entry name" value="RRM"/>
    <property type="match status" value="1"/>
</dbReference>
<gene>
    <name evidence="5" type="primary">RBMX2</name>
    <name evidence="5" type="ORF">NPIL_180651</name>
</gene>
<dbReference type="OrthoDB" id="2573941at2759"/>
<dbReference type="GO" id="GO:0003723">
    <property type="term" value="F:RNA binding"/>
    <property type="evidence" value="ECO:0007669"/>
    <property type="project" value="UniProtKB-UniRule"/>
</dbReference>
<dbReference type="InterPro" id="IPR000504">
    <property type="entry name" value="RRM_dom"/>
</dbReference>
<feature type="compositionally biased region" description="Basic residues" evidence="3">
    <location>
        <begin position="157"/>
        <end position="174"/>
    </location>
</feature>
<organism evidence="5 6">
    <name type="scientific">Nephila pilipes</name>
    <name type="common">Giant wood spider</name>
    <name type="synonym">Nephila maculata</name>
    <dbReference type="NCBI Taxonomy" id="299642"/>
    <lineage>
        <taxon>Eukaryota</taxon>
        <taxon>Metazoa</taxon>
        <taxon>Ecdysozoa</taxon>
        <taxon>Arthropoda</taxon>
        <taxon>Chelicerata</taxon>
        <taxon>Arachnida</taxon>
        <taxon>Araneae</taxon>
        <taxon>Araneomorphae</taxon>
        <taxon>Entelegynae</taxon>
        <taxon>Araneoidea</taxon>
        <taxon>Nephilidae</taxon>
        <taxon>Nephila</taxon>
    </lineage>
</organism>
<dbReference type="InterPro" id="IPR035979">
    <property type="entry name" value="RBD_domain_sf"/>
</dbReference>
<dbReference type="EMBL" id="BMAW01004887">
    <property type="protein sequence ID" value="GFS91397.1"/>
    <property type="molecule type" value="Genomic_DNA"/>
</dbReference>
<dbReference type="SMART" id="SM00360">
    <property type="entry name" value="RRM"/>
    <property type="match status" value="1"/>
</dbReference>
<evidence type="ECO:0000256" key="1">
    <source>
        <dbReference type="ARBA" id="ARBA00022884"/>
    </source>
</evidence>
<dbReference type="SUPFAM" id="SSF54928">
    <property type="entry name" value="RNA-binding domain, RBD"/>
    <property type="match status" value="1"/>
</dbReference>
<evidence type="ECO:0000256" key="3">
    <source>
        <dbReference type="SAM" id="MobiDB-lite"/>
    </source>
</evidence>
<comment type="caution">
    <text evidence="5">The sequence shown here is derived from an EMBL/GenBank/DDBJ whole genome shotgun (WGS) entry which is preliminary data.</text>
</comment>
<dbReference type="InterPro" id="IPR012677">
    <property type="entry name" value="Nucleotide-bd_a/b_plait_sf"/>
</dbReference>
<dbReference type="PANTHER" id="PTHR45880">
    <property type="entry name" value="RNA-BINDING MOTIF PROTEIN, X-LINKED 2"/>
    <property type="match status" value="1"/>
</dbReference>
<evidence type="ECO:0000313" key="5">
    <source>
        <dbReference type="EMBL" id="GFS91397.1"/>
    </source>
</evidence>
<dbReference type="GO" id="GO:0071013">
    <property type="term" value="C:catalytic step 2 spliceosome"/>
    <property type="evidence" value="ECO:0007669"/>
    <property type="project" value="TreeGrafter"/>
</dbReference>
<feature type="compositionally biased region" description="Basic and acidic residues" evidence="3">
    <location>
        <begin position="367"/>
        <end position="454"/>
    </location>
</feature>
<reference evidence="5" key="1">
    <citation type="submission" date="2020-08" db="EMBL/GenBank/DDBJ databases">
        <title>Multicomponent nature underlies the extraordinary mechanical properties of spider dragline silk.</title>
        <authorList>
            <person name="Kono N."/>
            <person name="Nakamura H."/>
            <person name="Mori M."/>
            <person name="Yoshida Y."/>
            <person name="Ohtoshi R."/>
            <person name="Malay A.D."/>
            <person name="Moran D.A.P."/>
            <person name="Tomita M."/>
            <person name="Numata K."/>
            <person name="Arakawa K."/>
        </authorList>
    </citation>
    <scope>NUCLEOTIDE SEQUENCE</scope>
</reference>
<feature type="compositionally biased region" description="Basic and acidic residues" evidence="3">
    <location>
        <begin position="261"/>
        <end position="275"/>
    </location>
</feature>
<keyword evidence="1 2" id="KW-0694">RNA-binding</keyword>
<sequence length="454" mass="53093">MNPLTNVKNLNKINEIELNKGYVNKKSWHDIYKDSAWIFIGGLAYGLTEGDILSVFSQYGEIVNLNVVRDKKTGKTKGFCFLCYASQKSTILAVDNFNGIKLCGRTIRVDHVANYKPPKDNEHDDEVTRQLKSEGCAPKPLISENISNASADTSERKKSKKSKKEKKKHKKRKKVNSEELSLKKVKKEEQEEFSLKKVKKEKLDTGYAKYEFPEKHSNRRSNSEDSESSSSDSDCSYTSKKEKHKSAKTSKSCEIQQNVVEKGDKTRTNEYNIKKSDHKRRHDSSSDSDNQSTKRVSHNLKDHANDLPALTKYAKYNKVRSHSNSSSDEYYEKHEKNHPSISNEIEHNFKDSKSHHHNSSSNSESESTYRKKTDKKREKYSRRDSIERENTFHKYKRYESSHYHNGRDDRHNESTYERMDHYQSEKRDGQNDSYRKDDRRKAGKRRSDYRERKL</sequence>
<protein>
    <submittedName>
        <fullName evidence="5">RNA-binding motif protein, X-linked 2</fullName>
    </submittedName>
</protein>
<dbReference type="GO" id="GO:0071011">
    <property type="term" value="C:precatalytic spliceosome"/>
    <property type="evidence" value="ECO:0007669"/>
    <property type="project" value="TreeGrafter"/>
</dbReference>
<dbReference type="GO" id="GO:0005686">
    <property type="term" value="C:U2 snRNP"/>
    <property type="evidence" value="ECO:0007669"/>
    <property type="project" value="TreeGrafter"/>
</dbReference>
<feature type="region of interest" description="Disordered" evidence="3">
    <location>
        <begin position="138"/>
        <end position="454"/>
    </location>
</feature>
<dbReference type="PANTHER" id="PTHR45880:SF1">
    <property type="entry name" value="RNA-BINDING MOTIF PROTEIN, X-LINKED 2"/>
    <property type="match status" value="1"/>
</dbReference>
<feature type="compositionally biased region" description="Basic and acidic residues" evidence="3">
    <location>
        <begin position="175"/>
        <end position="195"/>
    </location>
</feature>
<dbReference type="Pfam" id="PF00076">
    <property type="entry name" value="RRM_1"/>
    <property type="match status" value="1"/>
</dbReference>
<accession>A0A8X6N2P7</accession>
<dbReference type="InterPro" id="IPR045844">
    <property type="entry name" value="RRM_Ist3-like"/>
</dbReference>
<dbReference type="Gene3D" id="3.30.70.330">
    <property type="match status" value="1"/>
</dbReference>
<dbReference type="CDD" id="cd12411">
    <property type="entry name" value="RRM_ist3_like"/>
    <property type="match status" value="1"/>
</dbReference>
<dbReference type="AlphaFoldDB" id="A0A8X6N2P7"/>
<dbReference type="InterPro" id="IPR051847">
    <property type="entry name" value="RNA_proc/Spliceosome_comp"/>
</dbReference>
<name>A0A8X6N2P7_NEPPI</name>
<dbReference type="Proteomes" id="UP000887013">
    <property type="component" value="Unassembled WGS sequence"/>
</dbReference>
<feature type="compositionally biased region" description="Basic and acidic residues" evidence="3">
    <location>
        <begin position="330"/>
        <end position="352"/>
    </location>
</feature>
<keyword evidence="6" id="KW-1185">Reference proteome</keyword>
<evidence type="ECO:0000259" key="4">
    <source>
        <dbReference type="PROSITE" id="PS50102"/>
    </source>
</evidence>
<evidence type="ECO:0000256" key="2">
    <source>
        <dbReference type="PROSITE-ProRule" id="PRU00176"/>
    </source>
</evidence>